<evidence type="ECO:0000256" key="4">
    <source>
        <dbReference type="ARBA" id="ARBA00022741"/>
    </source>
</evidence>
<dbReference type="InterPro" id="IPR050249">
    <property type="entry name" value="Pseudomonas-type_ThrB"/>
</dbReference>
<proteinExistence type="inferred from homology"/>
<dbReference type="HAMAP" id="MF_00301">
    <property type="entry name" value="Homoser_kinase_2"/>
    <property type="match status" value="1"/>
</dbReference>
<comment type="pathway">
    <text evidence="8">Amino-acid biosynthesis; L-threonine biosynthesis; L-threonine from L-aspartate: step 4/5.</text>
</comment>
<keyword evidence="5 8" id="KW-0418">Kinase</keyword>
<sequence length="322" mass="36030">MAVFTPVTETDAQALLAHYALGELRALRGIPSGIENTNYFLTTSQGEYVLTLFERLTREQLPFYIDLMTHLAEHGIPVPHPQAAHDGRRLAELHGKPCTIATRLPGKCEMAPEPVHCEQVGRTLARLHLAGQDFPLRQPNLLGLPWWQQTAPVVSPYLASDTAAMLADEVAFQTVFARTDTYRALPQGPAHCDLFRDNVLFAGTRQAPELGGFIDFYFAGCDHWLFDLAVCVNDWCIDHAQGVIRPELAGALLAAYAQVRPLNDAEREAWSAMLRAAALRFWLSRLRDFHLPRPAQTLTPHDPTHFERILRLRRGHAPIALP</sequence>
<organism evidence="11 12">
    <name type="scientific">Pigmentiphaga humi</name>
    <dbReference type="NCBI Taxonomy" id="2478468"/>
    <lineage>
        <taxon>Bacteria</taxon>
        <taxon>Pseudomonadati</taxon>
        <taxon>Pseudomonadota</taxon>
        <taxon>Betaproteobacteria</taxon>
        <taxon>Burkholderiales</taxon>
        <taxon>Alcaligenaceae</taxon>
        <taxon>Pigmentiphaga</taxon>
    </lineage>
</organism>
<dbReference type="UniPathway" id="UPA00050">
    <property type="reaction ID" value="UER00064"/>
</dbReference>
<dbReference type="GO" id="GO:0009088">
    <property type="term" value="P:threonine biosynthetic process"/>
    <property type="evidence" value="ECO:0007669"/>
    <property type="project" value="UniProtKB-UniRule"/>
</dbReference>
<protein>
    <recommendedName>
        <fullName evidence="8 9">Homoserine kinase</fullName>
        <shortName evidence="8">HK</shortName>
        <shortName evidence="8">HSK</shortName>
        <ecNumber evidence="8 9">2.7.1.39</ecNumber>
    </recommendedName>
</protein>
<dbReference type="RefSeq" id="WP_124080172.1">
    <property type="nucleotide sequence ID" value="NZ_UWPJ01000023.1"/>
</dbReference>
<evidence type="ECO:0000256" key="9">
    <source>
        <dbReference type="NCBIfam" id="TIGR00938"/>
    </source>
</evidence>
<reference evidence="11 12" key="1">
    <citation type="submission" date="2018-10" db="EMBL/GenBank/DDBJ databases">
        <authorList>
            <person name="Criscuolo A."/>
        </authorList>
    </citation>
    <scope>NUCLEOTIDE SEQUENCE [LARGE SCALE GENOMIC DNA]</scope>
    <source>
        <strain evidence="11">DnA1</strain>
    </source>
</reference>
<dbReference type="OrthoDB" id="9777460at2"/>
<dbReference type="Proteomes" id="UP000277294">
    <property type="component" value="Unassembled WGS sequence"/>
</dbReference>
<dbReference type="PANTHER" id="PTHR21064:SF6">
    <property type="entry name" value="AMINOGLYCOSIDE PHOSPHOTRANSFERASE DOMAIN-CONTAINING PROTEIN"/>
    <property type="match status" value="1"/>
</dbReference>
<keyword evidence="3 8" id="KW-0791">Threonine biosynthesis</keyword>
<dbReference type="GO" id="GO:0004413">
    <property type="term" value="F:homoserine kinase activity"/>
    <property type="evidence" value="ECO:0007669"/>
    <property type="project" value="UniProtKB-UniRule"/>
</dbReference>
<comment type="catalytic activity">
    <reaction evidence="8">
        <text>L-homoserine + ATP = O-phospho-L-homoserine + ADP + H(+)</text>
        <dbReference type="Rhea" id="RHEA:13985"/>
        <dbReference type="ChEBI" id="CHEBI:15378"/>
        <dbReference type="ChEBI" id="CHEBI:30616"/>
        <dbReference type="ChEBI" id="CHEBI:57476"/>
        <dbReference type="ChEBI" id="CHEBI:57590"/>
        <dbReference type="ChEBI" id="CHEBI:456216"/>
        <dbReference type="EC" id="2.7.1.39"/>
    </reaction>
</comment>
<keyword evidence="4 8" id="KW-0547">Nucleotide-binding</keyword>
<evidence type="ECO:0000313" key="12">
    <source>
        <dbReference type="Proteomes" id="UP000277294"/>
    </source>
</evidence>
<dbReference type="GO" id="GO:0005524">
    <property type="term" value="F:ATP binding"/>
    <property type="evidence" value="ECO:0007669"/>
    <property type="project" value="UniProtKB-KW"/>
</dbReference>
<dbReference type="EC" id="2.7.1.39" evidence="8 9"/>
<evidence type="ECO:0000256" key="2">
    <source>
        <dbReference type="ARBA" id="ARBA00022679"/>
    </source>
</evidence>
<evidence type="ECO:0000313" key="11">
    <source>
        <dbReference type="EMBL" id="VCU70698.1"/>
    </source>
</evidence>
<dbReference type="NCBIfam" id="NF003558">
    <property type="entry name" value="PRK05231.1"/>
    <property type="match status" value="1"/>
</dbReference>
<dbReference type="InterPro" id="IPR005280">
    <property type="entry name" value="Homoserine_kinase_II"/>
</dbReference>
<evidence type="ECO:0000256" key="7">
    <source>
        <dbReference type="ARBA" id="ARBA00038240"/>
    </source>
</evidence>
<accession>A0A3P4B4W2</accession>
<keyword evidence="2 8" id="KW-0808">Transferase</keyword>
<evidence type="ECO:0000256" key="3">
    <source>
        <dbReference type="ARBA" id="ARBA00022697"/>
    </source>
</evidence>
<dbReference type="SUPFAM" id="SSF56112">
    <property type="entry name" value="Protein kinase-like (PK-like)"/>
    <property type="match status" value="1"/>
</dbReference>
<keyword evidence="1 8" id="KW-0028">Amino-acid biosynthesis</keyword>
<keyword evidence="6 8" id="KW-0067">ATP-binding</keyword>
<name>A0A3P4B4W2_9BURK</name>
<dbReference type="EMBL" id="UWPJ01000023">
    <property type="protein sequence ID" value="VCU70698.1"/>
    <property type="molecule type" value="Genomic_DNA"/>
</dbReference>
<evidence type="ECO:0000259" key="10">
    <source>
        <dbReference type="Pfam" id="PF01636"/>
    </source>
</evidence>
<dbReference type="Gene3D" id="3.30.200.20">
    <property type="entry name" value="Phosphorylase Kinase, domain 1"/>
    <property type="match status" value="1"/>
</dbReference>
<comment type="similarity">
    <text evidence="7 8">Belongs to the pseudomonas-type ThrB family.</text>
</comment>
<dbReference type="CDD" id="cd05153">
    <property type="entry name" value="HomoserineK_II"/>
    <property type="match status" value="1"/>
</dbReference>
<dbReference type="NCBIfam" id="TIGR00938">
    <property type="entry name" value="thrB_alt"/>
    <property type="match status" value="1"/>
</dbReference>
<evidence type="ECO:0000256" key="5">
    <source>
        <dbReference type="ARBA" id="ARBA00022777"/>
    </source>
</evidence>
<dbReference type="InterPro" id="IPR002575">
    <property type="entry name" value="Aminoglycoside_PTrfase"/>
</dbReference>
<evidence type="ECO:0000256" key="8">
    <source>
        <dbReference type="HAMAP-Rule" id="MF_00301"/>
    </source>
</evidence>
<dbReference type="PANTHER" id="PTHR21064">
    <property type="entry name" value="AMINOGLYCOSIDE PHOSPHOTRANSFERASE DOMAIN-CONTAINING PROTEIN-RELATED"/>
    <property type="match status" value="1"/>
</dbReference>
<dbReference type="InterPro" id="IPR011009">
    <property type="entry name" value="Kinase-like_dom_sf"/>
</dbReference>
<dbReference type="Pfam" id="PF01636">
    <property type="entry name" value="APH"/>
    <property type="match status" value="1"/>
</dbReference>
<feature type="domain" description="Aminoglycoside phosphotransferase" evidence="10">
    <location>
        <begin position="27"/>
        <end position="262"/>
    </location>
</feature>
<dbReference type="AlphaFoldDB" id="A0A3P4B4W2"/>
<evidence type="ECO:0000256" key="6">
    <source>
        <dbReference type="ARBA" id="ARBA00022840"/>
    </source>
</evidence>
<dbReference type="Gene3D" id="3.90.1200.10">
    <property type="match status" value="1"/>
</dbReference>
<gene>
    <name evidence="8 11" type="primary">thrB</name>
    <name evidence="11" type="ORF">PIGHUM_02774</name>
</gene>
<evidence type="ECO:0000256" key="1">
    <source>
        <dbReference type="ARBA" id="ARBA00022605"/>
    </source>
</evidence>
<keyword evidence="12" id="KW-1185">Reference proteome</keyword>